<keyword evidence="3" id="KW-1185">Reference proteome</keyword>
<name>A0A0C2IBM4_THEKT</name>
<dbReference type="AlphaFoldDB" id="A0A0C2IBM4"/>
<feature type="region of interest" description="Disordered" evidence="1">
    <location>
        <begin position="74"/>
        <end position="93"/>
    </location>
</feature>
<feature type="compositionally biased region" description="Polar residues" evidence="1">
    <location>
        <begin position="74"/>
        <end position="83"/>
    </location>
</feature>
<dbReference type="Proteomes" id="UP000031668">
    <property type="component" value="Unassembled WGS sequence"/>
</dbReference>
<organism evidence="2 3">
    <name type="scientific">Thelohanellus kitauei</name>
    <name type="common">Myxosporean</name>
    <dbReference type="NCBI Taxonomy" id="669202"/>
    <lineage>
        <taxon>Eukaryota</taxon>
        <taxon>Metazoa</taxon>
        <taxon>Cnidaria</taxon>
        <taxon>Myxozoa</taxon>
        <taxon>Myxosporea</taxon>
        <taxon>Bivalvulida</taxon>
        <taxon>Platysporina</taxon>
        <taxon>Myxobolidae</taxon>
        <taxon>Thelohanellus</taxon>
    </lineage>
</organism>
<dbReference type="EMBL" id="JWZT01004879">
    <property type="protein sequence ID" value="KII62733.1"/>
    <property type="molecule type" value="Genomic_DNA"/>
</dbReference>
<sequence>MDGFEVGDKIANLPCSSHDQRGENFYKKKMLNYNKNPIELRNKASTLEPLNSEGGAKFTLVSIMRVNEFVPSFSRDSVSSGEGASNEEAKSVSPLRTVAAYVCHAKDIPPDGD</sequence>
<gene>
    <name evidence="2" type="ORF">RF11_02852</name>
</gene>
<reference evidence="2 3" key="1">
    <citation type="journal article" date="2014" name="Genome Biol. Evol.">
        <title>The genome of the myxosporean Thelohanellus kitauei shows adaptations to nutrient acquisition within its fish host.</title>
        <authorList>
            <person name="Yang Y."/>
            <person name="Xiong J."/>
            <person name="Zhou Z."/>
            <person name="Huo F."/>
            <person name="Miao W."/>
            <person name="Ran C."/>
            <person name="Liu Y."/>
            <person name="Zhang J."/>
            <person name="Feng J."/>
            <person name="Wang M."/>
            <person name="Wang M."/>
            <person name="Wang L."/>
            <person name="Yao B."/>
        </authorList>
    </citation>
    <scope>NUCLEOTIDE SEQUENCE [LARGE SCALE GENOMIC DNA]</scope>
    <source>
        <strain evidence="2">Wuqing</strain>
    </source>
</reference>
<evidence type="ECO:0000256" key="1">
    <source>
        <dbReference type="SAM" id="MobiDB-lite"/>
    </source>
</evidence>
<protein>
    <submittedName>
        <fullName evidence="2">Uncharacterized protein</fullName>
    </submittedName>
</protein>
<evidence type="ECO:0000313" key="2">
    <source>
        <dbReference type="EMBL" id="KII62733.1"/>
    </source>
</evidence>
<accession>A0A0C2IBM4</accession>
<proteinExistence type="predicted"/>
<evidence type="ECO:0000313" key="3">
    <source>
        <dbReference type="Proteomes" id="UP000031668"/>
    </source>
</evidence>
<comment type="caution">
    <text evidence="2">The sequence shown here is derived from an EMBL/GenBank/DDBJ whole genome shotgun (WGS) entry which is preliminary data.</text>
</comment>